<dbReference type="EMBL" id="BOLY01000005">
    <property type="protein sequence ID" value="GIZ45767.1"/>
    <property type="molecule type" value="Genomic_DNA"/>
</dbReference>
<accession>A0A9P3FIU6</accession>
<name>A0A9P3FIU6_9PEZI</name>
<sequence length="158" mass="18183">MLRFFGGPIHVTMRRYRFVEEGLRIGREEDEVVRGLARRNEKLWWRRKGEGSKDEVGLTKDGESIEVVIGRTRFEKYMEKKGELFFDGFVEMMEEGKSRDDDVAGCCAGEGGENGRSVFGARILSEAEREVWRQYALGFNGRLRRAFPEVDLDPALPV</sequence>
<dbReference type="AlphaFoldDB" id="A0A9P3FIU6"/>
<reference evidence="1 2" key="1">
    <citation type="submission" date="2021-01" db="EMBL/GenBank/DDBJ databases">
        <title>Cercospora kikuchii MAFF 305040 whole genome shotgun sequence.</title>
        <authorList>
            <person name="Kashiwa T."/>
            <person name="Suzuki T."/>
        </authorList>
    </citation>
    <scope>NUCLEOTIDE SEQUENCE [LARGE SCALE GENOMIC DNA]</scope>
    <source>
        <strain evidence="1 2">MAFF 305040</strain>
    </source>
</reference>
<organism evidence="1 2">
    <name type="scientific">Cercospora kikuchii</name>
    <dbReference type="NCBI Taxonomy" id="84275"/>
    <lineage>
        <taxon>Eukaryota</taxon>
        <taxon>Fungi</taxon>
        <taxon>Dikarya</taxon>
        <taxon>Ascomycota</taxon>
        <taxon>Pezizomycotina</taxon>
        <taxon>Dothideomycetes</taxon>
        <taxon>Dothideomycetidae</taxon>
        <taxon>Mycosphaerellales</taxon>
        <taxon>Mycosphaerellaceae</taxon>
        <taxon>Cercospora</taxon>
    </lineage>
</organism>
<dbReference type="RefSeq" id="XP_044660254.1">
    <property type="nucleotide sequence ID" value="XM_044804319.1"/>
</dbReference>
<proteinExistence type="predicted"/>
<evidence type="ECO:0000313" key="2">
    <source>
        <dbReference type="Proteomes" id="UP000825890"/>
    </source>
</evidence>
<gene>
    <name evidence="1" type="ORF">CKM354_000892000</name>
</gene>
<keyword evidence="2" id="KW-1185">Reference proteome</keyword>
<protein>
    <submittedName>
        <fullName evidence="1">Uncharacterized protein</fullName>
    </submittedName>
</protein>
<dbReference type="OrthoDB" id="2821964at2759"/>
<evidence type="ECO:0000313" key="1">
    <source>
        <dbReference type="EMBL" id="GIZ45767.1"/>
    </source>
</evidence>
<dbReference type="Proteomes" id="UP000825890">
    <property type="component" value="Unassembled WGS sequence"/>
</dbReference>
<comment type="caution">
    <text evidence="1">The sequence shown here is derived from an EMBL/GenBank/DDBJ whole genome shotgun (WGS) entry which is preliminary data.</text>
</comment>
<dbReference type="GeneID" id="68294495"/>